<feature type="region of interest" description="Disordered" evidence="1">
    <location>
        <begin position="185"/>
        <end position="220"/>
    </location>
</feature>
<organism evidence="2 3">
    <name type="scientific">Datura stramonium</name>
    <name type="common">Jimsonweed</name>
    <name type="synonym">Common thornapple</name>
    <dbReference type="NCBI Taxonomy" id="4076"/>
    <lineage>
        <taxon>Eukaryota</taxon>
        <taxon>Viridiplantae</taxon>
        <taxon>Streptophyta</taxon>
        <taxon>Embryophyta</taxon>
        <taxon>Tracheophyta</taxon>
        <taxon>Spermatophyta</taxon>
        <taxon>Magnoliopsida</taxon>
        <taxon>eudicotyledons</taxon>
        <taxon>Gunneridae</taxon>
        <taxon>Pentapetalae</taxon>
        <taxon>asterids</taxon>
        <taxon>lamiids</taxon>
        <taxon>Solanales</taxon>
        <taxon>Solanaceae</taxon>
        <taxon>Solanoideae</taxon>
        <taxon>Datureae</taxon>
        <taxon>Datura</taxon>
    </lineage>
</organism>
<feature type="compositionally biased region" description="Low complexity" evidence="1">
    <location>
        <begin position="188"/>
        <end position="199"/>
    </location>
</feature>
<keyword evidence="3" id="KW-1185">Reference proteome</keyword>
<gene>
    <name evidence="2" type="ORF">HAX54_050982</name>
</gene>
<protein>
    <submittedName>
        <fullName evidence="2">Uncharacterized protein</fullName>
    </submittedName>
</protein>
<evidence type="ECO:0000313" key="2">
    <source>
        <dbReference type="EMBL" id="MCE3051847.1"/>
    </source>
</evidence>
<dbReference type="EMBL" id="JACEIK010008990">
    <property type="protein sequence ID" value="MCE3051847.1"/>
    <property type="molecule type" value="Genomic_DNA"/>
</dbReference>
<sequence>MPEEFLDMPVIGASWFRTSDSPVGEPVGMMFTPRPLIYADDSSSHKGQASMSTSNTHILFGLDRMEDYYVSFKEKRSIHVEAQFEVESFKNSFLDIYDQIGMCDCDQFHTVVAPTITPPDFLKLAQRAQVHESQLVKLAKAIPSMTQLAMKKSMQLARDKLKGLCTTVEVLENKAITLRKEVAALNGPPSSSNPIPSEPAVVPSQPEEPRSPPDDWWVGYESTSEIVSDEELYHS</sequence>
<accession>A0ABS8WPS2</accession>
<reference evidence="2 3" key="1">
    <citation type="journal article" date="2021" name="BMC Genomics">
        <title>Datura genome reveals duplications of psychoactive alkaloid biosynthetic genes and high mutation rate following tissue culture.</title>
        <authorList>
            <person name="Rajewski A."/>
            <person name="Carter-House D."/>
            <person name="Stajich J."/>
            <person name="Litt A."/>
        </authorList>
    </citation>
    <scope>NUCLEOTIDE SEQUENCE [LARGE SCALE GENOMIC DNA]</scope>
    <source>
        <strain evidence="2">AR-01</strain>
    </source>
</reference>
<evidence type="ECO:0000313" key="3">
    <source>
        <dbReference type="Proteomes" id="UP000823775"/>
    </source>
</evidence>
<proteinExistence type="predicted"/>
<name>A0ABS8WPS2_DATST</name>
<evidence type="ECO:0000256" key="1">
    <source>
        <dbReference type="SAM" id="MobiDB-lite"/>
    </source>
</evidence>
<comment type="caution">
    <text evidence="2">The sequence shown here is derived from an EMBL/GenBank/DDBJ whole genome shotgun (WGS) entry which is preliminary data.</text>
</comment>
<dbReference type="Proteomes" id="UP000823775">
    <property type="component" value="Unassembled WGS sequence"/>
</dbReference>